<feature type="transmembrane region" description="Helical" evidence="8">
    <location>
        <begin position="306"/>
        <end position="324"/>
    </location>
</feature>
<feature type="transmembrane region" description="Helical" evidence="8">
    <location>
        <begin position="142"/>
        <end position="161"/>
    </location>
</feature>
<evidence type="ECO:0000256" key="6">
    <source>
        <dbReference type="ARBA" id="ARBA00022989"/>
    </source>
</evidence>
<proteinExistence type="inferred from homology"/>
<dbReference type="PATRIC" id="fig|44252.3.peg.4256"/>
<dbReference type="InterPro" id="IPR004761">
    <property type="entry name" value="Spore_GerAB"/>
</dbReference>
<feature type="transmembrane region" description="Helical" evidence="8">
    <location>
        <begin position="113"/>
        <end position="130"/>
    </location>
</feature>
<name>A0A090Z4S8_PAEMA</name>
<comment type="subcellular location">
    <subcellularLocation>
        <location evidence="1">Membrane</location>
        <topology evidence="1">Multi-pass membrane protein</topology>
    </subcellularLocation>
</comment>
<dbReference type="EMBL" id="JMQA01000038">
    <property type="protein sequence ID" value="KFN05617.1"/>
    <property type="molecule type" value="Genomic_DNA"/>
</dbReference>
<dbReference type="Pfam" id="PF03845">
    <property type="entry name" value="Spore_permease"/>
    <property type="match status" value="1"/>
</dbReference>
<keyword evidence="5 8" id="KW-0812">Transmembrane</keyword>
<dbReference type="NCBIfam" id="TIGR00912">
    <property type="entry name" value="2A0309"/>
    <property type="match status" value="1"/>
</dbReference>
<comment type="similarity">
    <text evidence="2">Belongs to the amino acid-polyamine-organocation (APC) superfamily. Spore germination protein (SGP) (TC 2.A.3.9) family.</text>
</comment>
<dbReference type="PANTHER" id="PTHR34975">
    <property type="entry name" value="SPORE GERMINATION PROTEIN A2"/>
    <property type="match status" value="1"/>
</dbReference>
<dbReference type="GO" id="GO:0016020">
    <property type="term" value="C:membrane"/>
    <property type="evidence" value="ECO:0007669"/>
    <property type="project" value="UniProtKB-SubCell"/>
</dbReference>
<feature type="transmembrane region" description="Helical" evidence="8">
    <location>
        <begin position="268"/>
        <end position="294"/>
    </location>
</feature>
<evidence type="ECO:0000256" key="7">
    <source>
        <dbReference type="ARBA" id="ARBA00023136"/>
    </source>
</evidence>
<dbReference type="Proteomes" id="UP000029278">
    <property type="component" value="Unassembled WGS sequence"/>
</dbReference>
<dbReference type="OrthoDB" id="2078716at2"/>
<evidence type="ECO:0000256" key="1">
    <source>
        <dbReference type="ARBA" id="ARBA00004141"/>
    </source>
</evidence>
<feature type="transmembrane region" description="Helical" evidence="8">
    <location>
        <begin position="336"/>
        <end position="358"/>
    </location>
</feature>
<evidence type="ECO:0000313" key="12">
    <source>
        <dbReference type="Proteomes" id="UP000442469"/>
    </source>
</evidence>
<feature type="transmembrane region" description="Helical" evidence="8">
    <location>
        <begin position="36"/>
        <end position="55"/>
    </location>
</feature>
<keyword evidence="6 8" id="KW-1133">Transmembrane helix</keyword>
<comment type="caution">
    <text evidence="9">The sequence shown here is derived from an EMBL/GenBank/DDBJ whole genome shotgun (WGS) entry which is preliminary data.</text>
</comment>
<feature type="transmembrane region" description="Helical" evidence="8">
    <location>
        <begin position="216"/>
        <end position="236"/>
    </location>
</feature>
<sequence length="367" mass="41596">MRISNRQLFWLVWTFEMGINLLISLNFSITDAKQDVWISLIIAWLAAMLIAYLVFKVSRLYPGQTLLEFSISILGKWPGKLVGLLYLLQWYWVMGIILREQFSFIRLSMLQKTPDLVIAVSFLAIAVYAVRQGGIVGLGRFSELWGPVLLFVLLLTFALSMRNLNLGALLPVYADTEAFAILKGSLTPMSLLGEIAFIAMLVAFLEKPDRSALRNVWLGVTVASLILAIGAVWVIMTFGPELSSKIQFPFFEMVKLVYLMEFIQNMDIFLVAIWLISVFIKLTVYLFIASYGTAQWIGRPAGWKNCIWFVATVTLAVCMAVVRLNPSSRMLLTEVWINYVLPLHFFAIPLLLLLVGTFRKNRKKGES</sequence>
<dbReference type="RefSeq" id="WP_036625417.1">
    <property type="nucleotide sequence ID" value="NZ_BGML01000002.1"/>
</dbReference>
<reference evidence="10 12" key="2">
    <citation type="submission" date="2019-11" db="EMBL/GenBank/DDBJ databases">
        <title>Draft genome sequences of five Paenibacillus species of dairy origin.</title>
        <authorList>
            <person name="Olajide A.M."/>
            <person name="Chen S."/>
            <person name="Lapointe G."/>
        </authorList>
    </citation>
    <scope>NUCLEOTIDE SEQUENCE [LARGE SCALE GENOMIC DNA]</scope>
    <source>
        <strain evidence="10 12">3CT49</strain>
    </source>
</reference>
<dbReference type="AlphaFoldDB" id="A0A090Z4S8"/>
<dbReference type="PANTHER" id="PTHR34975:SF2">
    <property type="entry name" value="SPORE GERMINATION PROTEIN A2"/>
    <property type="match status" value="1"/>
</dbReference>
<keyword evidence="11" id="KW-1185">Reference proteome</keyword>
<dbReference type="EMBL" id="WNZZ01000042">
    <property type="protein sequence ID" value="MUG26384.1"/>
    <property type="molecule type" value="Genomic_DNA"/>
</dbReference>
<protein>
    <submittedName>
        <fullName evidence="10">Endospore germination permease</fullName>
    </submittedName>
    <submittedName>
        <fullName evidence="9">Spore germination family protein</fullName>
    </submittedName>
</protein>
<gene>
    <name evidence="9" type="ORF">DJ90_18</name>
    <name evidence="10" type="ORF">GNQ08_28995</name>
</gene>
<keyword evidence="3" id="KW-0813">Transport</keyword>
<organism evidence="9 11">
    <name type="scientific">Paenibacillus macerans</name>
    <name type="common">Bacillus macerans</name>
    <dbReference type="NCBI Taxonomy" id="44252"/>
    <lineage>
        <taxon>Bacteria</taxon>
        <taxon>Bacillati</taxon>
        <taxon>Bacillota</taxon>
        <taxon>Bacilli</taxon>
        <taxon>Bacillales</taxon>
        <taxon>Paenibacillaceae</taxon>
        <taxon>Paenibacillus</taxon>
    </lineage>
</organism>
<evidence type="ECO:0000256" key="4">
    <source>
        <dbReference type="ARBA" id="ARBA00022544"/>
    </source>
</evidence>
<feature type="transmembrane region" description="Helical" evidence="8">
    <location>
        <begin position="7"/>
        <end position="30"/>
    </location>
</feature>
<dbReference type="HOGENOM" id="CLU_047547_1_2_9"/>
<evidence type="ECO:0000313" key="9">
    <source>
        <dbReference type="EMBL" id="KFN05617.1"/>
    </source>
</evidence>
<evidence type="ECO:0000256" key="5">
    <source>
        <dbReference type="ARBA" id="ARBA00022692"/>
    </source>
</evidence>
<dbReference type="GO" id="GO:0009847">
    <property type="term" value="P:spore germination"/>
    <property type="evidence" value="ECO:0007669"/>
    <property type="project" value="InterPro"/>
</dbReference>
<keyword evidence="7 8" id="KW-0472">Membrane</keyword>
<evidence type="ECO:0000256" key="2">
    <source>
        <dbReference type="ARBA" id="ARBA00007998"/>
    </source>
</evidence>
<evidence type="ECO:0000256" key="3">
    <source>
        <dbReference type="ARBA" id="ARBA00022448"/>
    </source>
</evidence>
<dbReference type="GeneID" id="77009077"/>
<reference evidence="9 11" key="1">
    <citation type="submission" date="2014-04" db="EMBL/GenBank/DDBJ databases">
        <authorList>
            <person name="Bishop-Lilly K.A."/>
            <person name="Broomall S.M."/>
            <person name="Chain P.S."/>
            <person name="Chertkov O."/>
            <person name="Coyne S.R."/>
            <person name="Daligault H.E."/>
            <person name="Davenport K.W."/>
            <person name="Erkkila T."/>
            <person name="Frey K.G."/>
            <person name="Gibbons H.S."/>
            <person name="Gu W."/>
            <person name="Jaissle J."/>
            <person name="Johnson S.L."/>
            <person name="Koroleva G.I."/>
            <person name="Ladner J.T."/>
            <person name="Lo C.-C."/>
            <person name="Minogue T.D."/>
            <person name="Munk C."/>
            <person name="Palacios G.F."/>
            <person name="Redden C.L."/>
            <person name="Rosenzweig C.N."/>
            <person name="Scholz M.B."/>
            <person name="Teshima H."/>
            <person name="Xu Y."/>
        </authorList>
    </citation>
    <scope>NUCLEOTIDE SEQUENCE [LARGE SCALE GENOMIC DNA]</scope>
    <source>
        <strain evidence="9 11">8244</strain>
    </source>
</reference>
<keyword evidence="4" id="KW-0309">Germination</keyword>
<evidence type="ECO:0000313" key="10">
    <source>
        <dbReference type="EMBL" id="MUG26384.1"/>
    </source>
</evidence>
<dbReference type="Proteomes" id="UP000442469">
    <property type="component" value="Unassembled WGS sequence"/>
</dbReference>
<evidence type="ECO:0000256" key="8">
    <source>
        <dbReference type="SAM" id="Phobius"/>
    </source>
</evidence>
<dbReference type="STRING" id="44252.DJ90_18"/>
<accession>A0A090Z4S8</accession>
<evidence type="ECO:0000313" key="11">
    <source>
        <dbReference type="Proteomes" id="UP000029278"/>
    </source>
</evidence>
<feature type="transmembrane region" description="Helical" evidence="8">
    <location>
        <begin position="181"/>
        <end position="204"/>
    </location>
</feature>